<dbReference type="OrthoDB" id="9813511at2"/>
<proteinExistence type="predicted"/>
<evidence type="ECO:0000313" key="2">
    <source>
        <dbReference type="Proteomes" id="UP000095662"/>
    </source>
</evidence>
<name>A0A174YZV1_9FIRM</name>
<gene>
    <name evidence="1" type="ORF">ERS852540_00077</name>
</gene>
<sequence length="282" mass="31579">MITAIIRNKENTLVLELPHSIYDIYKKLQSIGIMQPPKRIPLTDNEDEDIGVKLFSESDFGQHLLLTLHEKNTIADANMLTLVIGSASDDIKEELEQNILYDQYDSMDEVINAVRQMTQDAGPVKAVFFCPLIGNIDEGDGDMFTVGDSYLADSADEIADALNRYTANDENDTATYYNKDDGVSEKLTSAVWSVELHGGRLFGRMDCSLKEALTAEETEALRDWLIGQCSDGLCEGFEQQPIDTMDGELFVSFWNSGDDYAMMTEDEFEDHLQNTEMTMGGM</sequence>
<reference evidence="1 2" key="1">
    <citation type="submission" date="2015-09" db="EMBL/GenBank/DDBJ databases">
        <authorList>
            <consortium name="Pathogen Informatics"/>
        </authorList>
    </citation>
    <scope>NUCLEOTIDE SEQUENCE [LARGE SCALE GENOMIC DNA]</scope>
    <source>
        <strain evidence="1 2">2789STDY5834928</strain>
    </source>
</reference>
<dbReference type="EMBL" id="CZBY01000001">
    <property type="protein sequence ID" value="CUQ80685.1"/>
    <property type="molecule type" value="Genomic_DNA"/>
</dbReference>
<organism evidence="1 2">
    <name type="scientific">[Eubacterium] siraeum</name>
    <dbReference type="NCBI Taxonomy" id="39492"/>
    <lineage>
        <taxon>Bacteria</taxon>
        <taxon>Bacillati</taxon>
        <taxon>Bacillota</taxon>
        <taxon>Clostridia</taxon>
        <taxon>Eubacteriales</taxon>
        <taxon>Oscillospiraceae</taxon>
        <taxon>Oscillospiraceae incertae sedis</taxon>
    </lineage>
</organism>
<dbReference type="Proteomes" id="UP000095662">
    <property type="component" value="Unassembled WGS sequence"/>
</dbReference>
<dbReference type="AlphaFoldDB" id="A0A174YZV1"/>
<protein>
    <submittedName>
        <fullName evidence="1">Uncharacterized protein</fullName>
    </submittedName>
</protein>
<evidence type="ECO:0000313" key="1">
    <source>
        <dbReference type="EMBL" id="CUQ80685.1"/>
    </source>
</evidence>
<accession>A0A174YZV1</accession>
<dbReference type="STRING" id="39492.ERS852540_00077"/>